<name>A0ABS6S6N4_9PAST</name>
<accession>A0ABS6S6N4</accession>
<protein>
    <submittedName>
        <fullName evidence="3">Metallophosphoesterase</fullName>
    </submittedName>
</protein>
<evidence type="ECO:0000313" key="3">
    <source>
        <dbReference type="EMBL" id="MBV6530970.1"/>
    </source>
</evidence>
<keyword evidence="1" id="KW-0812">Transmembrane</keyword>
<evidence type="ECO:0000259" key="2">
    <source>
        <dbReference type="Pfam" id="PF00149"/>
    </source>
</evidence>
<keyword evidence="1" id="KW-0472">Membrane</keyword>
<feature type="domain" description="Calcineurin-like phosphoesterase" evidence="2">
    <location>
        <begin position="35"/>
        <end position="214"/>
    </location>
</feature>
<dbReference type="RefSeq" id="WP_157402631.1">
    <property type="nucleotide sequence ID" value="NZ_JABULY010000001.1"/>
</dbReference>
<dbReference type="EMBL" id="JABULY010000001">
    <property type="protein sequence ID" value="MBV6530970.1"/>
    <property type="molecule type" value="Genomic_DNA"/>
</dbReference>
<dbReference type="PANTHER" id="PTHR42850:SF8">
    <property type="entry name" value="SERINE_THREONINE-PROTEIN PHOSPHATASE 2"/>
    <property type="match status" value="1"/>
</dbReference>
<keyword evidence="1" id="KW-1133">Transmembrane helix</keyword>
<dbReference type="InterPro" id="IPR004843">
    <property type="entry name" value="Calcineurin-like_PHP"/>
</dbReference>
<evidence type="ECO:0000256" key="1">
    <source>
        <dbReference type="SAM" id="Phobius"/>
    </source>
</evidence>
<gene>
    <name evidence="3" type="ORF">HT657_02215</name>
</gene>
<dbReference type="InterPro" id="IPR029052">
    <property type="entry name" value="Metallo-depent_PP-like"/>
</dbReference>
<evidence type="ECO:0000313" key="4">
    <source>
        <dbReference type="Proteomes" id="UP001196379"/>
    </source>
</evidence>
<dbReference type="Pfam" id="PF00149">
    <property type="entry name" value="Metallophos"/>
    <property type="match status" value="1"/>
</dbReference>
<comment type="caution">
    <text evidence="3">The sequence shown here is derived from an EMBL/GenBank/DDBJ whole genome shotgun (WGS) entry which is preliminary data.</text>
</comment>
<reference evidence="3 4" key="1">
    <citation type="journal article" date="2021" name="Mol. Ecol.">
        <title>Polar bear-adapted Ursidibacter maritimus are remarkably conserved after generations in captivity.</title>
        <authorList>
            <person name="Espinosa-Gongora C."/>
            <person name="Hansen M.J."/>
            <person name="Bertelsen M.F."/>
            <person name="Bojesen A.M."/>
        </authorList>
    </citation>
    <scope>NUCLEOTIDE SEQUENCE [LARGE SCALE GENOMIC DNA]</scope>
    <source>
        <strain evidence="3 4">Pb43106</strain>
    </source>
</reference>
<sequence length="285" mass="33069">MKEKEGVLSKEDKLFKSLKDRSLLQQLDCTQYRQVYIVGDIHGCYSDLRKLLDEINFDYKNDLLVSVGDIIDRGTENIACLKLLNKSWFKMVLGNHDEAAYAGVTLGGSKYLFWQQRIGGSWFERLSKNKQKQAVKLIERFADIPLVLELNFAHHKIVVCHADYPLNYYNSKDVKHFGMRSINKILFNRSRVFSEDYTVIKGANYFVHGHTPLQSPVLKGNRFYLDTGVFNTHNLTLLKVDNTKNKPYTYPMPYIIDKSRFPSMFVWGMLFVLILVVGVFLFDVL</sequence>
<dbReference type="PANTHER" id="PTHR42850">
    <property type="entry name" value="METALLOPHOSPHOESTERASE"/>
    <property type="match status" value="1"/>
</dbReference>
<proteinExistence type="predicted"/>
<dbReference type="InterPro" id="IPR050126">
    <property type="entry name" value="Ap4A_hydrolase"/>
</dbReference>
<organism evidence="3 4">
    <name type="scientific">Ursidibacter maritimus</name>
    <dbReference type="NCBI Taxonomy" id="1331689"/>
    <lineage>
        <taxon>Bacteria</taxon>
        <taxon>Pseudomonadati</taxon>
        <taxon>Pseudomonadota</taxon>
        <taxon>Gammaproteobacteria</taxon>
        <taxon>Pasteurellales</taxon>
        <taxon>Pasteurellaceae</taxon>
        <taxon>Ursidibacter</taxon>
    </lineage>
</organism>
<dbReference type="GeneID" id="65548444"/>
<keyword evidence="4" id="KW-1185">Reference proteome</keyword>
<dbReference type="Proteomes" id="UP001196379">
    <property type="component" value="Unassembled WGS sequence"/>
</dbReference>
<feature type="transmembrane region" description="Helical" evidence="1">
    <location>
        <begin position="264"/>
        <end position="282"/>
    </location>
</feature>
<dbReference type="SUPFAM" id="SSF56300">
    <property type="entry name" value="Metallo-dependent phosphatases"/>
    <property type="match status" value="1"/>
</dbReference>
<dbReference type="Gene3D" id="3.60.21.10">
    <property type="match status" value="1"/>
</dbReference>